<organism evidence="1 2">
    <name type="scientific">Phenylobacterium koreense</name>
    <dbReference type="NCBI Taxonomy" id="266125"/>
    <lineage>
        <taxon>Bacteria</taxon>
        <taxon>Pseudomonadati</taxon>
        <taxon>Pseudomonadota</taxon>
        <taxon>Alphaproteobacteria</taxon>
        <taxon>Caulobacterales</taxon>
        <taxon>Caulobacteraceae</taxon>
        <taxon>Phenylobacterium</taxon>
    </lineage>
</organism>
<dbReference type="Proteomes" id="UP001549110">
    <property type="component" value="Unassembled WGS sequence"/>
</dbReference>
<evidence type="ECO:0008006" key="3">
    <source>
        <dbReference type="Google" id="ProtNLM"/>
    </source>
</evidence>
<gene>
    <name evidence="1" type="ORF">ABID41_000164</name>
</gene>
<dbReference type="EMBL" id="JBEPLU010000001">
    <property type="protein sequence ID" value="MET3525069.1"/>
    <property type="molecule type" value="Genomic_DNA"/>
</dbReference>
<proteinExistence type="predicted"/>
<accession>A0ABV2EDF3</accession>
<dbReference type="RefSeq" id="WP_331932772.1">
    <property type="nucleotide sequence ID" value="NZ_JBEPLU010000001.1"/>
</dbReference>
<keyword evidence="2" id="KW-1185">Reference proteome</keyword>
<evidence type="ECO:0000313" key="1">
    <source>
        <dbReference type="EMBL" id="MET3525069.1"/>
    </source>
</evidence>
<name>A0ABV2EDF3_9CAUL</name>
<reference evidence="1 2" key="1">
    <citation type="submission" date="2024-06" db="EMBL/GenBank/DDBJ databases">
        <title>Genomic Encyclopedia of Type Strains, Phase IV (KMG-IV): sequencing the most valuable type-strain genomes for metagenomic binning, comparative biology and taxonomic classification.</title>
        <authorList>
            <person name="Goeker M."/>
        </authorList>
    </citation>
    <scope>NUCLEOTIDE SEQUENCE [LARGE SCALE GENOMIC DNA]</scope>
    <source>
        <strain evidence="1 2">DSM 17809</strain>
    </source>
</reference>
<sequence length="97" mass="10814">MLGGSPLLTAAGASFSETLDALRLAYEPHRLTWQAEYASHINWEFTEPELEEIVPFLEGPSGQHFLEARWRMDAYIGTNTEHLVEQIISVAAAALTK</sequence>
<evidence type="ECO:0000313" key="2">
    <source>
        <dbReference type="Proteomes" id="UP001549110"/>
    </source>
</evidence>
<comment type="caution">
    <text evidence="1">The sequence shown here is derived from an EMBL/GenBank/DDBJ whole genome shotgun (WGS) entry which is preliminary data.</text>
</comment>
<protein>
    <recommendedName>
        <fullName evidence="3">DUF2059 domain-containing protein</fullName>
    </recommendedName>
</protein>